<dbReference type="SUPFAM" id="SSF53448">
    <property type="entry name" value="Nucleotide-diphospho-sugar transferases"/>
    <property type="match status" value="1"/>
</dbReference>
<keyword evidence="3 5" id="KW-0808">Transferase</keyword>
<dbReference type="GO" id="GO:0050501">
    <property type="term" value="F:hyaluronan synthase activity"/>
    <property type="evidence" value="ECO:0007669"/>
    <property type="project" value="UniProtKB-EC"/>
</dbReference>
<dbReference type="InterPro" id="IPR029044">
    <property type="entry name" value="Nucleotide-diphossugar_trans"/>
</dbReference>
<reference evidence="5 6" key="1">
    <citation type="submission" date="2018-06" db="EMBL/GenBank/DDBJ databases">
        <authorList>
            <consortium name="Pathogen Informatics"/>
            <person name="Doyle S."/>
        </authorList>
    </citation>
    <scope>NUCLEOTIDE SEQUENCE [LARGE SCALE GENOMIC DNA]</scope>
    <source>
        <strain evidence="5 6">NCTC13296</strain>
    </source>
</reference>
<dbReference type="PANTHER" id="PTHR43685">
    <property type="entry name" value="GLYCOSYLTRANSFERASE"/>
    <property type="match status" value="1"/>
</dbReference>
<dbReference type="Pfam" id="PF00535">
    <property type="entry name" value="Glycos_transf_2"/>
    <property type="match status" value="1"/>
</dbReference>
<dbReference type="RefSeq" id="WP_084421887.1">
    <property type="nucleotide sequence ID" value="NZ_LPZN01000046.1"/>
</dbReference>
<evidence type="ECO:0000256" key="2">
    <source>
        <dbReference type="ARBA" id="ARBA00022676"/>
    </source>
</evidence>
<organism evidence="5 6">
    <name type="scientific">Rhodococcus gordoniae</name>
    <dbReference type="NCBI Taxonomy" id="223392"/>
    <lineage>
        <taxon>Bacteria</taxon>
        <taxon>Bacillati</taxon>
        <taxon>Actinomycetota</taxon>
        <taxon>Actinomycetes</taxon>
        <taxon>Mycobacteriales</taxon>
        <taxon>Nocardiaceae</taxon>
        <taxon>Rhodococcus</taxon>
    </lineage>
</organism>
<sequence>MPHLSVILPVRNGEKFIRHAVNSTLRALPRDANLVILNDGSTDATPDILDSLACSKVEVIESAGCGGLANALNLLLDSTDSEYVARMDADDIVLPWRFKHQTGVRDADVVFSPVIHLGPKPLSIRPTRPGKLSPATLNRILLIENPIAHSTALFRRSAISAVGGYRSVLAEDYDLWLRIAAQGMKIHRTAWPALLYRHHSEQITSDGEWKAASRVEPLLLEAHEALARGLCGLGGDALSGLRDPGADQAAMLRSTRMIDSIHAFADEVLNKREGDYLRRKCTTVSRQLARRLEAAR</sequence>
<comment type="similarity">
    <text evidence="1">Belongs to the glycosyltransferase 2 family.</text>
</comment>
<keyword evidence="2 5" id="KW-0328">Glycosyltransferase</keyword>
<evidence type="ECO:0000256" key="3">
    <source>
        <dbReference type="ARBA" id="ARBA00022679"/>
    </source>
</evidence>
<dbReference type="InterPro" id="IPR001173">
    <property type="entry name" value="Glyco_trans_2-like"/>
</dbReference>
<dbReference type="Proteomes" id="UP000254569">
    <property type="component" value="Unassembled WGS sequence"/>
</dbReference>
<dbReference type="OrthoDB" id="3177103at2"/>
<evidence type="ECO:0000313" key="5">
    <source>
        <dbReference type="EMBL" id="SUE15389.1"/>
    </source>
</evidence>
<dbReference type="AlphaFoldDB" id="A0A379LZ99"/>
<dbReference type="Gene3D" id="3.90.550.10">
    <property type="entry name" value="Spore Coat Polysaccharide Biosynthesis Protein SpsA, Chain A"/>
    <property type="match status" value="1"/>
</dbReference>
<proteinExistence type="inferred from homology"/>
<dbReference type="EMBL" id="UGVI01000001">
    <property type="protein sequence ID" value="SUE15389.1"/>
    <property type="molecule type" value="Genomic_DNA"/>
</dbReference>
<keyword evidence="6" id="KW-1185">Reference proteome</keyword>
<evidence type="ECO:0000313" key="6">
    <source>
        <dbReference type="Proteomes" id="UP000254569"/>
    </source>
</evidence>
<feature type="domain" description="Glycosyltransferase 2-like" evidence="4">
    <location>
        <begin position="5"/>
        <end position="160"/>
    </location>
</feature>
<dbReference type="InterPro" id="IPR050834">
    <property type="entry name" value="Glycosyltransf_2"/>
</dbReference>
<dbReference type="EC" id="2.4.1.212" evidence="5"/>
<name>A0A379LZ99_9NOCA</name>
<dbReference type="PANTHER" id="PTHR43685:SF5">
    <property type="entry name" value="GLYCOSYLTRANSFERASE EPSE-RELATED"/>
    <property type="match status" value="1"/>
</dbReference>
<evidence type="ECO:0000259" key="4">
    <source>
        <dbReference type="Pfam" id="PF00535"/>
    </source>
</evidence>
<protein>
    <submittedName>
        <fullName evidence="5">Glycosyl transferase</fullName>
        <ecNumber evidence="5">2.4.1.212</ecNumber>
    </submittedName>
</protein>
<evidence type="ECO:0000256" key="1">
    <source>
        <dbReference type="ARBA" id="ARBA00006739"/>
    </source>
</evidence>
<gene>
    <name evidence="5" type="primary">hyaD_1</name>
    <name evidence="5" type="ORF">NCTC13296_02251</name>
</gene>
<accession>A0A379LZ99</accession>